<keyword evidence="3" id="KW-1185">Reference proteome</keyword>
<organism evidence="2 3">
    <name type="scientific">Gryllus longicercus</name>
    <dbReference type="NCBI Taxonomy" id="2509291"/>
    <lineage>
        <taxon>Eukaryota</taxon>
        <taxon>Metazoa</taxon>
        <taxon>Ecdysozoa</taxon>
        <taxon>Arthropoda</taxon>
        <taxon>Hexapoda</taxon>
        <taxon>Insecta</taxon>
        <taxon>Pterygota</taxon>
        <taxon>Neoptera</taxon>
        <taxon>Polyneoptera</taxon>
        <taxon>Orthoptera</taxon>
        <taxon>Ensifera</taxon>
        <taxon>Gryllidea</taxon>
        <taxon>Grylloidea</taxon>
        <taxon>Gryllidae</taxon>
        <taxon>Gryllinae</taxon>
        <taxon>Gryllus</taxon>
    </lineage>
</organism>
<comment type="caution">
    <text evidence="2">The sequence shown here is derived from an EMBL/GenBank/DDBJ whole genome shotgun (WGS) entry which is preliminary data.</text>
</comment>
<protein>
    <submittedName>
        <fullName evidence="2">Uncharacterized protein</fullName>
    </submittedName>
</protein>
<reference evidence="2 3" key="1">
    <citation type="submission" date="2024-03" db="EMBL/GenBank/DDBJ databases">
        <title>The genome assembly and annotation of the cricket Gryllus longicercus Weissman &amp; Gray.</title>
        <authorList>
            <person name="Szrajer S."/>
            <person name="Gray D."/>
            <person name="Ylla G."/>
        </authorList>
    </citation>
    <scope>NUCLEOTIDE SEQUENCE [LARGE SCALE GENOMIC DNA]</scope>
    <source>
        <strain evidence="2">DAG 2021-001</strain>
        <tissue evidence="2">Whole body minus gut</tissue>
    </source>
</reference>
<name>A0AAN9VE40_9ORTH</name>
<evidence type="ECO:0000313" key="2">
    <source>
        <dbReference type="EMBL" id="KAK7793364.1"/>
    </source>
</evidence>
<feature type="region of interest" description="Disordered" evidence="1">
    <location>
        <begin position="140"/>
        <end position="166"/>
    </location>
</feature>
<dbReference type="Proteomes" id="UP001378592">
    <property type="component" value="Unassembled WGS sequence"/>
</dbReference>
<evidence type="ECO:0000313" key="3">
    <source>
        <dbReference type="Proteomes" id="UP001378592"/>
    </source>
</evidence>
<evidence type="ECO:0000256" key="1">
    <source>
        <dbReference type="SAM" id="MobiDB-lite"/>
    </source>
</evidence>
<proteinExistence type="predicted"/>
<gene>
    <name evidence="2" type="ORF">R5R35_008512</name>
</gene>
<accession>A0AAN9VE40</accession>
<sequence length="166" mass="18586">MPNLAQEGNASGRVPRPVPLPLRSSPVWARGPVGRFAAARPRQTRPRTRHATAAPRAVAAAGGRRRPRRPCTAPRRHEAGDQHRLQRRGQQRPQRADHDQRAVALRGQFDLHQRQVPEPLLTLRGGAARRGAERRLEFPTGTYRPSQFGGFAKHEQQDVGRSIDFC</sequence>
<feature type="compositionally biased region" description="Basic and acidic residues" evidence="1">
    <location>
        <begin position="75"/>
        <end position="84"/>
    </location>
</feature>
<dbReference type="EMBL" id="JAZDUA010000386">
    <property type="protein sequence ID" value="KAK7793364.1"/>
    <property type="molecule type" value="Genomic_DNA"/>
</dbReference>
<feature type="compositionally biased region" description="Low complexity" evidence="1">
    <location>
        <begin position="51"/>
        <end position="62"/>
    </location>
</feature>
<feature type="region of interest" description="Disordered" evidence="1">
    <location>
        <begin position="1"/>
        <end position="101"/>
    </location>
</feature>
<dbReference type="AlphaFoldDB" id="A0AAN9VE40"/>